<evidence type="ECO:0000313" key="1">
    <source>
        <dbReference type="EMBL" id="QHT97219.1"/>
    </source>
</evidence>
<accession>A0A6C0IX74</accession>
<dbReference type="AlphaFoldDB" id="A0A6C0IX74"/>
<protein>
    <submittedName>
        <fullName evidence="1">Uncharacterized protein</fullName>
    </submittedName>
</protein>
<dbReference type="EMBL" id="MN740273">
    <property type="protein sequence ID" value="QHT97219.1"/>
    <property type="molecule type" value="Genomic_DNA"/>
</dbReference>
<proteinExistence type="predicted"/>
<sequence>MIDEYKIQKFLAKIDWFLTTKNKAYNEHDKFILQNLNELYYLLGTKKYSSLKGYNYRLIIPRRNVESIIQDIKLHYYFTI</sequence>
<organism evidence="1">
    <name type="scientific">viral metagenome</name>
    <dbReference type="NCBI Taxonomy" id="1070528"/>
    <lineage>
        <taxon>unclassified sequences</taxon>
        <taxon>metagenomes</taxon>
        <taxon>organismal metagenomes</taxon>
    </lineage>
</organism>
<reference evidence="1" key="1">
    <citation type="journal article" date="2020" name="Nature">
        <title>Giant virus diversity and host interactions through global metagenomics.</title>
        <authorList>
            <person name="Schulz F."/>
            <person name="Roux S."/>
            <person name="Paez-Espino D."/>
            <person name="Jungbluth S."/>
            <person name="Walsh D.A."/>
            <person name="Denef V.J."/>
            <person name="McMahon K.D."/>
            <person name="Konstantinidis K.T."/>
            <person name="Eloe-Fadrosh E.A."/>
            <person name="Kyrpides N.C."/>
            <person name="Woyke T."/>
        </authorList>
    </citation>
    <scope>NUCLEOTIDE SEQUENCE</scope>
    <source>
        <strain evidence="1">GVMAG-M-3300025138-11</strain>
    </source>
</reference>
<name>A0A6C0IX74_9ZZZZ</name>